<evidence type="ECO:0000313" key="1">
    <source>
        <dbReference type="EMBL" id="TCO26794.1"/>
    </source>
</evidence>
<sequence>MTEVLLQCKAFPAIAEVILKIEEFEKGNYL</sequence>
<dbReference type="AlphaFoldDB" id="A0A4R2HFR3"/>
<dbReference type="Proteomes" id="UP000295684">
    <property type="component" value="Unassembled WGS sequence"/>
</dbReference>
<evidence type="ECO:0000313" key="2">
    <source>
        <dbReference type="Proteomes" id="UP000295684"/>
    </source>
</evidence>
<dbReference type="EMBL" id="SLWO01000003">
    <property type="protein sequence ID" value="TCO26794.1"/>
    <property type="molecule type" value="Genomic_DNA"/>
</dbReference>
<protein>
    <submittedName>
        <fullName evidence="1">Uncharacterized protein</fullName>
    </submittedName>
</protein>
<accession>A0A4R2HFR3</accession>
<reference evidence="1 2" key="1">
    <citation type="submission" date="2019-03" db="EMBL/GenBank/DDBJ databases">
        <title>Genomic Encyclopedia of Type Strains, Phase IV (KMG-IV): sequencing the most valuable type-strain genomes for metagenomic binning, comparative biology and taxonomic classification.</title>
        <authorList>
            <person name="Goeker M."/>
        </authorList>
    </citation>
    <scope>NUCLEOTIDE SEQUENCE [LARGE SCALE GENOMIC DNA]</scope>
    <source>
        <strain evidence="1 2">DSM 103236</strain>
    </source>
</reference>
<organism evidence="1 2">
    <name type="scientific">Pedobacter psychrotolerans</name>
    <dbReference type="NCBI Taxonomy" id="1843235"/>
    <lineage>
        <taxon>Bacteria</taxon>
        <taxon>Pseudomonadati</taxon>
        <taxon>Bacteroidota</taxon>
        <taxon>Sphingobacteriia</taxon>
        <taxon>Sphingobacteriales</taxon>
        <taxon>Sphingobacteriaceae</taxon>
        <taxon>Pedobacter</taxon>
    </lineage>
</organism>
<gene>
    <name evidence="1" type="ORF">EV200_103125</name>
</gene>
<name>A0A4R2HFR3_9SPHI</name>
<proteinExistence type="predicted"/>
<comment type="caution">
    <text evidence="1">The sequence shown here is derived from an EMBL/GenBank/DDBJ whole genome shotgun (WGS) entry which is preliminary data.</text>
</comment>